<dbReference type="GO" id="GO:0071013">
    <property type="term" value="C:catalytic step 2 spliceosome"/>
    <property type="evidence" value="ECO:0007669"/>
    <property type="project" value="TreeGrafter"/>
</dbReference>
<dbReference type="InterPro" id="IPR043172">
    <property type="entry name" value="Prp8_domainIV_palm"/>
</dbReference>
<dbReference type="GO" id="GO:0005682">
    <property type="term" value="C:U5 snRNP"/>
    <property type="evidence" value="ECO:0007669"/>
    <property type="project" value="TreeGrafter"/>
</dbReference>
<dbReference type="Gene3D" id="3.30.420.230">
    <property type="match status" value="1"/>
</dbReference>
<dbReference type="PANTHER" id="PTHR11140">
    <property type="entry name" value="PRE-MRNA SPLICING FACTOR PRP8"/>
    <property type="match status" value="1"/>
</dbReference>
<dbReference type="PANTHER" id="PTHR11140:SF0">
    <property type="entry name" value="PRE-MRNA-PROCESSING-SPLICING FACTOR 8"/>
    <property type="match status" value="1"/>
</dbReference>
<dbReference type="GO" id="GO:0030623">
    <property type="term" value="F:U5 snRNA binding"/>
    <property type="evidence" value="ECO:0007669"/>
    <property type="project" value="TreeGrafter"/>
</dbReference>
<dbReference type="InterPro" id="IPR012337">
    <property type="entry name" value="RNaseH-like_sf"/>
</dbReference>
<keyword evidence="3" id="KW-1185">Reference proteome</keyword>
<dbReference type="InterPro" id="IPR021983">
    <property type="entry name" value="PRP8_domainIV"/>
</dbReference>
<accession>A0A9P6IU10</accession>
<dbReference type="AlphaFoldDB" id="A0A9P6IU10"/>
<dbReference type="Proteomes" id="UP000749646">
    <property type="component" value="Unassembled WGS sequence"/>
</dbReference>
<proteinExistence type="predicted"/>
<sequence>MFRLDIQLRWGDFTFTTWSDTPVPRLWTIRGQHGHLPVLNSVIIGTDIAYSPYTTYGNWFSGFKILMQQVMARIMRANPTLSCMSFPSTSSKLYSSELTEPCMSSQNYGELFSNQNLWFFDDTSVCRVAIHKTFLGNLVGKMRTASAANWYL</sequence>
<dbReference type="EMBL" id="JAAAHW010008269">
    <property type="protein sequence ID" value="KAF9944706.1"/>
    <property type="molecule type" value="Genomic_DNA"/>
</dbReference>
<comment type="caution">
    <text evidence="2">The sequence shown here is derived from an EMBL/GenBank/DDBJ whole genome shotgun (WGS) entry which is preliminary data.</text>
</comment>
<evidence type="ECO:0000313" key="3">
    <source>
        <dbReference type="Proteomes" id="UP000749646"/>
    </source>
</evidence>
<dbReference type="GO" id="GO:0017070">
    <property type="term" value="F:U6 snRNA binding"/>
    <property type="evidence" value="ECO:0007669"/>
    <property type="project" value="TreeGrafter"/>
</dbReference>
<dbReference type="OrthoDB" id="1931567at2759"/>
<feature type="domain" description="PRP8" evidence="1">
    <location>
        <begin position="100"/>
        <end position="141"/>
    </location>
</feature>
<dbReference type="InterPro" id="IPR027652">
    <property type="entry name" value="PRP8"/>
</dbReference>
<dbReference type="SUPFAM" id="SSF53098">
    <property type="entry name" value="Ribonuclease H-like"/>
    <property type="match status" value="1"/>
</dbReference>
<organism evidence="2 3">
    <name type="scientific">Modicella reniformis</name>
    <dbReference type="NCBI Taxonomy" id="1440133"/>
    <lineage>
        <taxon>Eukaryota</taxon>
        <taxon>Fungi</taxon>
        <taxon>Fungi incertae sedis</taxon>
        <taxon>Mucoromycota</taxon>
        <taxon>Mortierellomycotina</taxon>
        <taxon>Mortierellomycetes</taxon>
        <taxon>Mortierellales</taxon>
        <taxon>Mortierellaceae</taxon>
        <taxon>Modicella</taxon>
    </lineage>
</organism>
<dbReference type="GO" id="GO:0000244">
    <property type="term" value="P:spliceosomal tri-snRNP complex assembly"/>
    <property type="evidence" value="ECO:0007669"/>
    <property type="project" value="TreeGrafter"/>
</dbReference>
<dbReference type="Pfam" id="PF12134">
    <property type="entry name" value="PRP8_domainIV"/>
    <property type="match status" value="1"/>
</dbReference>
<reference evidence="2" key="1">
    <citation type="journal article" date="2020" name="Fungal Divers.">
        <title>Resolving the Mortierellaceae phylogeny through synthesis of multi-gene phylogenetics and phylogenomics.</title>
        <authorList>
            <person name="Vandepol N."/>
            <person name="Liber J."/>
            <person name="Desiro A."/>
            <person name="Na H."/>
            <person name="Kennedy M."/>
            <person name="Barry K."/>
            <person name="Grigoriev I.V."/>
            <person name="Miller A.N."/>
            <person name="O'Donnell K."/>
            <person name="Stajich J.E."/>
            <person name="Bonito G."/>
        </authorList>
    </citation>
    <scope>NUCLEOTIDE SEQUENCE</scope>
    <source>
        <strain evidence="2">MES-2147</strain>
    </source>
</reference>
<dbReference type="GO" id="GO:0030620">
    <property type="term" value="F:U2 snRNA binding"/>
    <property type="evidence" value="ECO:0007669"/>
    <property type="project" value="TreeGrafter"/>
</dbReference>
<protein>
    <submittedName>
        <fullName evidence="2">Pre-mRNA-splicing factor 8</fullName>
    </submittedName>
</protein>
<dbReference type="Gene3D" id="3.90.1570.40">
    <property type="match status" value="1"/>
</dbReference>
<evidence type="ECO:0000313" key="2">
    <source>
        <dbReference type="EMBL" id="KAF9944706.1"/>
    </source>
</evidence>
<name>A0A9P6IU10_9FUNG</name>
<dbReference type="GO" id="GO:0030619">
    <property type="term" value="F:U1 snRNA binding"/>
    <property type="evidence" value="ECO:0007669"/>
    <property type="project" value="TreeGrafter"/>
</dbReference>
<gene>
    <name evidence="2" type="primary">PRP8_10</name>
    <name evidence="2" type="ORF">BGZ65_011711</name>
</gene>
<dbReference type="GO" id="GO:0097157">
    <property type="term" value="F:pre-mRNA intronic binding"/>
    <property type="evidence" value="ECO:0007669"/>
    <property type="project" value="TreeGrafter"/>
</dbReference>
<evidence type="ECO:0000259" key="1">
    <source>
        <dbReference type="Pfam" id="PF12134"/>
    </source>
</evidence>